<dbReference type="RefSeq" id="WP_219505248.1">
    <property type="nucleotide sequence ID" value="NZ_JAHXDN010000005.1"/>
</dbReference>
<name>A0A9X1FYA8_9RHOB</name>
<protein>
    <recommendedName>
        <fullName evidence="3">Calcineurin-like phosphoesterase domain-containing protein</fullName>
    </recommendedName>
</protein>
<gene>
    <name evidence="1" type="ORF">KX928_17385</name>
</gene>
<evidence type="ECO:0008006" key="3">
    <source>
        <dbReference type="Google" id="ProtNLM"/>
    </source>
</evidence>
<comment type="caution">
    <text evidence="1">The sequence shown here is derived from an EMBL/GenBank/DDBJ whole genome shotgun (WGS) entry which is preliminary data.</text>
</comment>
<sequence length="387" mass="42179">MAAPLTDDELKTTANVVAAHPGDTPGAARALGISTSALYRRLARIAQRGFDGSTPAAIPAGQVVKGVSTLHTLNPVTGEMERRAIWTKTREEGFTPEDFAQVIRDVAEDLVGSIPPVPAPETSADGKGSFHLFPWPDLHFGMLSWAEETGESFDLKIAERLVMDTFSRLVAQTPDADEAILLGLGDLLHSDDESGTTKRSGNRLDVDGRFAKVRRTVIRVLAWAIRLLLARFPKVTVRLLPGNHDEETAVALAEALALLFDAEDRVEFDLDPGLWWFYRRGIVQIGATHGHTCKPAKMPGVMIQRRPQDYAAAKVHRFYHGHLHNAMIGEEMGVPIECLQTIIPGDAWHVGAGHSGSGRSMIAIEFNETRGEIGRKIVGVVNGEVLQ</sequence>
<evidence type="ECO:0000313" key="1">
    <source>
        <dbReference type="EMBL" id="MBW4709562.1"/>
    </source>
</evidence>
<keyword evidence="2" id="KW-1185">Reference proteome</keyword>
<reference evidence="1" key="1">
    <citation type="submission" date="2021-07" db="EMBL/GenBank/DDBJ databases">
        <title>Roseobacter insulae sp. nov., isolated from a tidal flat.</title>
        <authorList>
            <person name="Park S."/>
            <person name="Yoon J.-H."/>
        </authorList>
    </citation>
    <scope>NUCLEOTIDE SEQUENCE</scope>
    <source>
        <strain evidence="1">YSTF-M11</strain>
    </source>
</reference>
<dbReference type="Proteomes" id="UP001138661">
    <property type="component" value="Unassembled WGS sequence"/>
</dbReference>
<organism evidence="1 2">
    <name type="scientific">Roseobacter insulae</name>
    <dbReference type="NCBI Taxonomy" id="2859783"/>
    <lineage>
        <taxon>Bacteria</taxon>
        <taxon>Pseudomonadati</taxon>
        <taxon>Pseudomonadota</taxon>
        <taxon>Alphaproteobacteria</taxon>
        <taxon>Rhodobacterales</taxon>
        <taxon>Roseobacteraceae</taxon>
        <taxon>Roseobacter</taxon>
    </lineage>
</organism>
<evidence type="ECO:0000313" key="2">
    <source>
        <dbReference type="Proteomes" id="UP001138661"/>
    </source>
</evidence>
<dbReference type="EMBL" id="JAHXDN010000005">
    <property type="protein sequence ID" value="MBW4709562.1"/>
    <property type="molecule type" value="Genomic_DNA"/>
</dbReference>
<accession>A0A9X1FYA8</accession>
<dbReference type="AlphaFoldDB" id="A0A9X1FYA8"/>
<proteinExistence type="predicted"/>